<dbReference type="InterPro" id="IPR049012">
    <property type="entry name" value="Mutator_transp_dom"/>
</dbReference>
<evidence type="ECO:0000313" key="4">
    <source>
        <dbReference type="Proteomes" id="UP000478052"/>
    </source>
</evidence>
<dbReference type="Pfam" id="PF20700">
    <property type="entry name" value="Mutator"/>
    <property type="match status" value="1"/>
</dbReference>
<dbReference type="GO" id="GO:0006281">
    <property type="term" value="P:DNA repair"/>
    <property type="evidence" value="ECO:0007669"/>
    <property type="project" value="UniProtKB-ARBA"/>
</dbReference>
<evidence type="ECO:0000313" key="3">
    <source>
        <dbReference type="EMBL" id="KAF0746048.1"/>
    </source>
</evidence>
<feature type="domain" description="Mutator-like transposase" evidence="2">
    <location>
        <begin position="128"/>
        <end position="427"/>
    </location>
</feature>
<dbReference type="AlphaFoldDB" id="A0A6G0XZM2"/>
<evidence type="ECO:0000259" key="2">
    <source>
        <dbReference type="Pfam" id="PF20700"/>
    </source>
</evidence>
<name>A0A6G0XZM2_APHCR</name>
<organism evidence="3 4">
    <name type="scientific">Aphis craccivora</name>
    <name type="common">Cowpea aphid</name>
    <dbReference type="NCBI Taxonomy" id="307492"/>
    <lineage>
        <taxon>Eukaryota</taxon>
        <taxon>Metazoa</taxon>
        <taxon>Ecdysozoa</taxon>
        <taxon>Arthropoda</taxon>
        <taxon>Hexapoda</taxon>
        <taxon>Insecta</taxon>
        <taxon>Pterygota</taxon>
        <taxon>Neoptera</taxon>
        <taxon>Paraneoptera</taxon>
        <taxon>Hemiptera</taxon>
        <taxon>Sternorrhyncha</taxon>
        <taxon>Aphidomorpha</taxon>
        <taxon>Aphidoidea</taxon>
        <taxon>Aphididae</taxon>
        <taxon>Aphidini</taxon>
        <taxon>Aphis</taxon>
        <taxon>Aphis</taxon>
    </lineage>
</organism>
<dbReference type="InterPro" id="IPR019080">
    <property type="entry name" value="YqaJ_viral_recombinase"/>
</dbReference>
<dbReference type="SUPFAM" id="SSF52980">
    <property type="entry name" value="Restriction endonuclease-like"/>
    <property type="match status" value="1"/>
</dbReference>
<dbReference type="PANTHER" id="PTHR46609:SF8">
    <property type="entry name" value="YQAJ VIRAL RECOMBINASE DOMAIN-CONTAINING PROTEIN"/>
    <property type="match status" value="1"/>
</dbReference>
<dbReference type="InterPro" id="IPR011335">
    <property type="entry name" value="Restrct_endonuc-II-like"/>
</dbReference>
<comment type="caution">
    <text evidence="3">The sequence shown here is derived from an EMBL/GenBank/DDBJ whole genome shotgun (WGS) entry which is preliminary data.</text>
</comment>
<gene>
    <name evidence="3" type="ORF">FWK35_00024525</name>
</gene>
<dbReference type="EMBL" id="VUJU01007345">
    <property type="protein sequence ID" value="KAF0746048.1"/>
    <property type="molecule type" value="Genomic_DNA"/>
</dbReference>
<evidence type="ECO:0000259" key="1">
    <source>
        <dbReference type="Pfam" id="PF09588"/>
    </source>
</evidence>
<dbReference type="Gene3D" id="3.90.320.10">
    <property type="match status" value="1"/>
</dbReference>
<dbReference type="PANTHER" id="PTHR46609">
    <property type="entry name" value="EXONUCLEASE, PHAGE-TYPE/RECB, C-TERMINAL DOMAIN-CONTAINING PROTEIN"/>
    <property type="match status" value="1"/>
</dbReference>
<dbReference type="InterPro" id="IPR011604">
    <property type="entry name" value="PDDEXK-like_dom_sf"/>
</dbReference>
<protein>
    <submittedName>
        <fullName evidence="3">Uncharacterized protein</fullName>
    </submittedName>
</protein>
<accession>A0A6G0XZM2</accession>
<dbReference type="InterPro" id="IPR051703">
    <property type="entry name" value="NF-kappa-B_Signaling_Reg"/>
</dbReference>
<dbReference type="OrthoDB" id="6618009at2759"/>
<reference evidence="3 4" key="1">
    <citation type="submission" date="2019-08" db="EMBL/GenBank/DDBJ databases">
        <title>Whole genome of Aphis craccivora.</title>
        <authorList>
            <person name="Voronova N.V."/>
            <person name="Shulinski R.S."/>
            <person name="Bandarenka Y.V."/>
            <person name="Zhorov D.G."/>
            <person name="Warner D."/>
        </authorList>
    </citation>
    <scope>NUCLEOTIDE SEQUENCE [LARGE SCALE GENOMIC DNA]</scope>
    <source>
        <strain evidence="3">180601</strain>
        <tissue evidence="3">Whole Body</tissue>
    </source>
</reference>
<dbReference type="Pfam" id="PF09588">
    <property type="entry name" value="YqaJ"/>
    <property type="match status" value="1"/>
</dbReference>
<feature type="domain" description="YqaJ viral recombinase" evidence="1">
    <location>
        <begin position="539"/>
        <end position="681"/>
    </location>
</feature>
<proteinExistence type="predicted"/>
<dbReference type="CDD" id="cd22343">
    <property type="entry name" value="PDDEXK_lambda_exonuclease-like"/>
    <property type="match status" value="1"/>
</dbReference>
<keyword evidence="4" id="KW-1185">Reference proteome</keyword>
<dbReference type="Proteomes" id="UP000478052">
    <property type="component" value="Unassembled WGS sequence"/>
</dbReference>
<sequence>MCSNTILPNLSVEINVPPNDVGNDSGIVLSNSNTPKCSTLVNSNAILSDFSVEINIPANDVLNDSGIVLSNSNIKCSTSVNSNPIMPDLNVIFERNIDVIESGRISHEIVENNVGGRRIVDVMHIFDQIRNEVRSGYFSSWILKCKICNMLTKIESEKNDLGCIPINKAVVSGTYAIGIGHTQVAEFSASIDLPYMTHTTYMKIAETLSDEVKETAWNAMKLAGIEERRLALEAGDVDEDGIPMCPVIADGQWSKRSYKTKYDAFLGAATIIGFRTKKILFVGIRNRYCVVCERVKNMGQSSKAHKCFMNWSKGATSIEADAIAEGFLNSVKLHGLKYNKLIGDGDSSVTKRLNEILPYEPRMLVEKIDCRNHILRNYGQKLIALTKKTSYPCYIRKFIIRNIIRFRTAITKSIQYRKKLNQSLYEQTEGSMQLLYHSIRVVNLFAKSIKKLRKKVQRQKKSLKYRRALFVSKGDKQKKKKISNGPDENYRFAEPLNDFLSDEEFKIKKLEFIQSITLSEASKVQLELEPRNQAKNQRWFEERRKRLSASNFGKVCKMRPYTSCKVTVRNILYGCINTSATEYGIQTEQQALMQLQMEIKKKINKCGLFVDKNIPFLAATPEDDKICEIKCPYSVKDYCSLEKAISDKKLPYMKIKNNLPTLKEESHYFYQIQGQLHVTERKICYFFIYTPKWNHLEIIIYDDEFWSSKMESSLKLFYEECLLRELIDPQFITRMLKNDIIEPPHIVQNIEELKKKKKINN</sequence>